<reference evidence="1 2" key="1">
    <citation type="submission" date="2021-01" db="EMBL/GenBank/DDBJ databases">
        <title>Carboxyliciviraga sp.nov., isolated from coastal sediments.</title>
        <authorList>
            <person name="Lu D."/>
            <person name="Zhang T."/>
        </authorList>
    </citation>
    <scope>NUCLEOTIDE SEQUENCE [LARGE SCALE GENOMIC DNA]</scope>
    <source>
        <strain evidence="1 2">N1Y132</strain>
    </source>
</reference>
<organism evidence="1 2">
    <name type="scientific">Carboxylicivirga marina</name>
    <dbReference type="NCBI Taxonomy" id="2800988"/>
    <lineage>
        <taxon>Bacteria</taxon>
        <taxon>Pseudomonadati</taxon>
        <taxon>Bacteroidota</taxon>
        <taxon>Bacteroidia</taxon>
        <taxon>Marinilabiliales</taxon>
        <taxon>Marinilabiliaceae</taxon>
        <taxon>Carboxylicivirga</taxon>
    </lineage>
</organism>
<name>A0ABS1HH42_9BACT</name>
<evidence type="ECO:0000313" key="1">
    <source>
        <dbReference type="EMBL" id="MBK3516959.1"/>
    </source>
</evidence>
<protein>
    <recommendedName>
        <fullName evidence="3">Cell surface protein SprA</fullName>
    </recommendedName>
</protein>
<keyword evidence="2" id="KW-1185">Reference proteome</keyword>
<dbReference type="RefSeq" id="WP_200464186.1">
    <property type="nucleotide sequence ID" value="NZ_JAENRR010000010.1"/>
</dbReference>
<dbReference type="EMBL" id="JAENRR010000010">
    <property type="protein sequence ID" value="MBK3516959.1"/>
    <property type="molecule type" value="Genomic_DNA"/>
</dbReference>
<gene>
    <name evidence="1" type="ORF">JIV24_06365</name>
</gene>
<accession>A0ABS1HH42</accession>
<evidence type="ECO:0008006" key="3">
    <source>
        <dbReference type="Google" id="ProtNLM"/>
    </source>
</evidence>
<dbReference type="Proteomes" id="UP000605676">
    <property type="component" value="Unassembled WGS sequence"/>
</dbReference>
<proteinExistence type="predicted"/>
<sequence>MEIILTTLPHKRDLDKDLLNLSVFVSVKLNTSSDTTLESFPDILEWSEKVLNADFSFRLEDGTLIEAQLNKTNINTELYQRIFHPDIKVDDFKDDEPLIQKRFYSFPVKHVQDFILKTVKEEALVNPSRKLKPERFVDDTQMGAISQYKLQSDEVRRVSRGRTRQSIVKPLMVRKRDEDDNIRLQVKEKQFKRFDKQMNPKSDFAELRQFHKVDKTIKTTPRLQLEKPRFEFHDIMANINSYPQIMRMMGFVLDLTIPFSKDVPKKGTIGVVPQNLNLSDDYDLSIPATAYELSDDGFFARDKADSLFKHGFVKVNTGEFDVVQIDADGAALKTNNMAESKVQEIARFYEVKSEISRSKVVRQEILDEVEPPQEEGLPYMRSAGIAITKNGMAEHLFKRIERNVQLKDEFKALKSKSYDVKSRKTNNKDLQLNTFKVKLPSKALYSDDIVQGYRMDIAYEDEPDKWYSLHWRQDTYQWYDESDTAHPIDNIVPDEGYIQLGLTEDPDEPDDVFVSETMARWEGWSLSVRKPGYAINESDDYELKDGETEKKDFVNTSKSVEAQKYAYDSELDFRIHAESKSIAGTLPRLRFGNSYRLRIRTVDLAGNSVAHTVATSDTTTSERTQIKYLRYEPLGSPIVLVGNRLKDGEFLESMVIRSNYGQSAEEYEAAHTLNETLDKFSLRYLLPPKNSQQMAECHGMFEKAFGDAQKAKEIYQIITNHEGLYQQDEKNKEKVYQPSEVEIIYLPDPMAAGVALFLTEDDEHSHTQGFEPRLFSFFTSDEIKSDKTDAVNIPEDWYKCGFIRIKLEEGDYNSVWSKNDRQLTFYLPKGIRTRIRFSTFWRESDLNEVSAIWEMIKGESGSEEAKELAYSGRHWIVSPSREMELVHAVQQPLDAPAIEELLPNRDFKTNFANINLRFDIHGESTEKVELQARWKEPWDDGLSVSIKEKEGSNSIPDININYHDDVVTRGTIPEPEKLQKAPVKNIQVQPLKAFALRSKAEFEAEPQPKAKRINQDYQIQNTTFQKFQELKVKAADNLVNRVKFDVEEYQFNFFKRINLRSLPLKHQFGDTRHRWIDYRLLAASRYDEYFDKILAANPELKTSRLSEWKERVNIPSSVRPKAPEIDYIIPTFEWRKTANETAMRHQRMGGGLRIFIKRPWFSSGDDEMLGVILPELGYNPTSFVSKSPGYNADYTNWGIDPLLYSVQPKSFSPKPEDFFMNPVIDDDVQYPEKNKRAKVVAYPVHFDSDRQVWFADMRINPNGMYFPFVKLVLARYQPYSVRKDKEDVCLSPVVAANFNQLVPERQTTVRFDKADVKHKLSITIEGTIYNEKYAKFGNYNFLKISFQDTKYSRPIYGAVDDGQVDKGLLEETLIIRISSKYVTNNRYAISKEFKLPGKYKKDAYQIIIEEYERGPSRIAGLPPEYKGRLEQSEQTDRLIYADVFNVNKTEMTISG</sequence>
<evidence type="ECO:0000313" key="2">
    <source>
        <dbReference type="Proteomes" id="UP000605676"/>
    </source>
</evidence>
<comment type="caution">
    <text evidence="1">The sequence shown here is derived from an EMBL/GenBank/DDBJ whole genome shotgun (WGS) entry which is preliminary data.</text>
</comment>